<dbReference type="AlphaFoldDB" id="A0A0S4ISC3"/>
<feature type="region of interest" description="Disordered" evidence="1">
    <location>
        <begin position="349"/>
        <end position="420"/>
    </location>
</feature>
<evidence type="ECO:0000313" key="2">
    <source>
        <dbReference type="EMBL" id="CUF61260.1"/>
    </source>
</evidence>
<feature type="compositionally biased region" description="Acidic residues" evidence="1">
    <location>
        <begin position="275"/>
        <end position="302"/>
    </location>
</feature>
<dbReference type="Proteomes" id="UP000051952">
    <property type="component" value="Unassembled WGS sequence"/>
</dbReference>
<name>A0A0S4ISC3_BODSA</name>
<evidence type="ECO:0000256" key="1">
    <source>
        <dbReference type="SAM" id="MobiDB-lite"/>
    </source>
</evidence>
<organism evidence="2 3">
    <name type="scientific">Bodo saltans</name>
    <name type="common">Flagellated protozoan</name>
    <dbReference type="NCBI Taxonomy" id="75058"/>
    <lineage>
        <taxon>Eukaryota</taxon>
        <taxon>Discoba</taxon>
        <taxon>Euglenozoa</taxon>
        <taxon>Kinetoplastea</taxon>
        <taxon>Metakinetoplastina</taxon>
        <taxon>Eubodonida</taxon>
        <taxon>Bodonidae</taxon>
        <taxon>Bodo</taxon>
    </lineage>
</organism>
<keyword evidence="3" id="KW-1185">Reference proteome</keyword>
<feature type="region of interest" description="Disordered" evidence="1">
    <location>
        <begin position="242"/>
        <end position="302"/>
    </location>
</feature>
<feature type="compositionally biased region" description="Acidic residues" evidence="1">
    <location>
        <begin position="365"/>
        <end position="375"/>
    </location>
</feature>
<proteinExistence type="predicted"/>
<dbReference type="VEuPathDB" id="TriTrypDB:BSAL_64065"/>
<gene>
    <name evidence="2" type="ORF">BSAL_64065</name>
</gene>
<accession>A0A0S4ISC3</accession>
<evidence type="ECO:0000313" key="3">
    <source>
        <dbReference type="Proteomes" id="UP000051952"/>
    </source>
</evidence>
<dbReference type="EMBL" id="CYKH01000368">
    <property type="protein sequence ID" value="CUF61260.1"/>
    <property type="molecule type" value="Genomic_DNA"/>
</dbReference>
<protein>
    <submittedName>
        <fullName evidence="2">Membrane-associated protein, putative</fullName>
    </submittedName>
</protein>
<sequence>MVQRKQALVAASAAFAIGGLAWLALKLTRSRNERLEDDAMFAAPSIADRAPNAETVGTAVVVMANDLPPSPYVADEIRKEAMNTLKTVVLSLGGHVEEADDNDKKDDEADGSYDTDLELELNIGNEMEKILRSKIMDLTSSVFAADGSILDSATIVASAAGKKKTKTSKKQKAPLVELLELTHQYLDLSHERLGVQRKLQAEQSLGGARRIDAGKAPAHISGVLSSRPGGYADLVESDDEDAEAMDWGRGAPRHNRYGYGDDDDDDDAPWRMHGDDDEDDWEDEEEVWDEEDDDEEYDEEYDDEFEAAWARANGQPSVEHAADDAERAEFEIFLIERCMSEELRLLLERSRASGSTKSEQGTHEDEWESESEEEEDRSKKNVKGGKKTSGAKQSKAKRHQVPRGAAAQQQRYENGEWVDF</sequence>
<reference evidence="3" key="1">
    <citation type="submission" date="2015-09" db="EMBL/GenBank/DDBJ databases">
        <authorList>
            <consortium name="Pathogen Informatics"/>
        </authorList>
    </citation>
    <scope>NUCLEOTIDE SEQUENCE [LARGE SCALE GENOMIC DNA]</scope>
    <source>
        <strain evidence="3">Lake Konstanz</strain>
    </source>
</reference>